<comment type="subcellular location">
    <subcellularLocation>
        <location evidence="1">Cell membrane</location>
        <topology evidence="1">Multi-pass membrane protein</topology>
    </subcellularLocation>
</comment>
<dbReference type="Proteomes" id="UP000249016">
    <property type="component" value="Unassembled WGS sequence"/>
</dbReference>
<evidence type="ECO:0000256" key="3">
    <source>
        <dbReference type="ARBA" id="ARBA00022692"/>
    </source>
</evidence>
<keyword evidence="3 6" id="KW-0812">Transmembrane</keyword>
<dbReference type="Pfam" id="PF02687">
    <property type="entry name" value="FtsX"/>
    <property type="match status" value="2"/>
</dbReference>
<feature type="transmembrane region" description="Helical" evidence="6">
    <location>
        <begin position="21"/>
        <end position="41"/>
    </location>
</feature>
<feature type="domain" description="ABC3 transporter permease C-terminal" evidence="7">
    <location>
        <begin position="676"/>
        <end position="788"/>
    </location>
</feature>
<feature type="transmembrane region" description="Helical" evidence="6">
    <location>
        <begin position="281"/>
        <end position="303"/>
    </location>
</feature>
<dbReference type="PROSITE" id="PS51257">
    <property type="entry name" value="PROKAR_LIPOPROTEIN"/>
    <property type="match status" value="1"/>
</dbReference>
<evidence type="ECO:0000256" key="4">
    <source>
        <dbReference type="ARBA" id="ARBA00022989"/>
    </source>
</evidence>
<dbReference type="EMBL" id="QLII01000001">
    <property type="protein sequence ID" value="RAI75321.1"/>
    <property type="molecule type" value="Genomic_DNA"/>
</dbReference>
<comment type="caution">
    <text evidence="9">The sequence shown here is derived from an EMBL/GenBank/DDBJ whole genome shotgun (WGS) entry which is preliminary data.</text>
</comment>
<evidence type="ECO:0000256" key="1">
    <source>
        <dbReference type="ARBA" id="ARBA00004651"/>
    </source>
</evidence>
<feature type="transmembrane region" description="Helical" evidence="6">
    <location>
        <begin position="332"/>
        <end position="354"/>
    </location>
</feature>
<dbReference type="PANTHER" id="PTHR30572">
    <property type="entry name" value="MEMBRANE COMPONENT OF TRANSPORTER-RELATED"/>
    <property type="match status" value="1"/>
</dbReference>
<dbReference type="GO" id="GO:0005886">
    <property type="term" value="C:plasma membrane"/>
    <property type="evidence" value="ECO:0007669"/>
    <property type="project" value="UniProtKB-SubCell"/>
</dbReference>
<dbReference type="RefSeq" id="WP_111343612.1">
    <property type="nucleotide sequence ID" value="NZ_QLII01000001.1"/>
</dbReference>
<evidence type="ECO:0000259" key="7">
    <source>
        <dbReference type="Pfam" id="PF02687"/>
    </source>
</evidence>
<feature type="transmembrane region" description="Helical" evidence="6">
    <location>
        <begin position="756"/>
        <end position="776"/>
    </location>
</feature>
<organism evidence="9 10">
    <name type="scientific">Spirosoma telluris</name>
    <dbReference type="NCBI Taxonomy" id="2183553"/>
    <lineage>
        <taxon>Bacteria</taxon>
        <taxon>Pseudomonadati</taxon>
        <taxon>Bacteroidota</taxon>
        <taxon>Cytophagia</taxon>
        <taxon>Cytophagales</taxon>
        <taxon>Cytophagaceae</taxon>
        <taxon>Spirosoma</taxon>
    </lineage>
</organism>
<evidence type="ECO:0000313" key="10">
    <source>
        <dbReference type="Proteomes" id="UP000249016"/>
    </source>
</evidence>
<evidence type="ECO:0000256" key="5">
    <source>
        <dbReference type="ARBA" id="ARBA00023136"/>
    </source>
</evidence>
<keyword evidence="4 6" id="KW-1133">Transmembrane helix</keyword>
<dbReference type="InterPro" id="IPR003838">
    <property type="entry name" value="ABC3_permease_C"/>
</dbReference>
<dbReference type="InterPro" id="IPR050250">
    <property type="entry name" value="Macrolide_Exporter_MacB"/>
</dbReference>
<evidence type="ECO:0000256" key="2">
    <source>
        <dbReference type="ARBA" id="ARBA00022475"/>
    </source>
</evidence>
<accession>A0A327NIU8</accession>
<sequence length="795" mass="87850">MLTNYAKIAIRSLLKNKFYSSINVFGLTLGMACALLVGLWVKDELSYDRFLPGVENIYNVRVNYAFNGGPVETAMYTPGPLKEAISRDVPGIAAITKLNDSGPILVKAINSSSTEKSAKEQGEYASSDFFDVFELPALYGNPKVALGQLNQIIISRRLAEKYFPNEVALGKTLQLDNQKNYTVGAVLENLPSNSTLQFDWLTNFKNYEEPWMNEWGTNSVLIYARLKSGITVAQTEAILKGIFPRYAKFNNQEAPILHPMADMHLYSEYKNGKVVGGQIEYVRIFSIVALFILLIACINFMNLATARSSVRAKEVGVRKVVGAGRSSLIGQFLSESILTSLLAIVLALSFVSAILPTFNTLFEKQLTLDLTNPILWFIITGLVLITGFLSGSYPALFLSALQPIKTLKGSGPSSRLQFGAGPALFRRTLVVFQFSLSIFLIVGMLVVGKQMNYLRTKNLGLDRENIVYIPLEGALAQPQKMEPYRRAVLRNPSVASATLANRLPIDVRSNSTDLNWPGKDPKRLVSVSAMSVGSDFIRTMNIKLLGGRDFRTGSLADSSNYLINETAAKLMGLKDPVGKEITFRRGKGQVVGLMKDFHLNSLHQAITPLVVVYYPENTNFLLVKTQAGKAQQAIADLEQVSKQFNPTYPFTYHFMDEAFEKLYKAEQQISTLVNYFGMLAILISCLGLFALAAFTAEQRTKEIGVRKVLGASVASIVTLLSTDFLRLVLIALALASPLAWWAVNKWLSTFAYQTELTWWIFGLAGILAIAIAFLTVSYQSIKAALMNPVTSLRSE</sequence>
<dbReference type="InterPro" id="IPR025857">
    <property type="entry name" value="MacB_PCD"/>
</dbReference>
<gene>
    <name evidence="9" type="ORF">HMF3257_16075</name>
</gene>
<feature type="transmembrane region" description="Helical" evidence="6">
    <location>
        <begin position="429"/>
        <end position="448"/>
    </location>
</feature>
<evidence type="ECO:0000259" key="8">
    <source>
        <dbReference type="Pfam" id="PF12704"/>
    </source>
</evidence>
<proteinExistence type="predicted"/>
<feature type="transmembrane region" description="Helical" evidence="6">
    <location>
        <begin position="374"/>
        <end position="398"/>
    </location>
</feature>
<evidence type="ECO:0000256" key="6">
    <source>
        <dbReference type="SAM" id="Phobius"/>
    </source>
</evidence>
<feature type="domain" description="MacB-like periplasmic core" evidence="8">
    <location>
        <begin position="20"/>
        <end position="240"/>
    </location>
</feature>
<keyword evidence="5 6" id="KW-0472">Membrane</keyword>
<dbReference type="AlphaFoldDB" id="A0A327NIU8"/>
<evidence type="ECO:0000313" key="9">
    <source>
        <dbReference type="EMBL" id="RAI75321.1"/>
    </source>
</evidence>
<keyword evidence="10" id="KW-1185">Reference proteome</keyword>
<dbReference type="GO" id="GO:0022857">
    <property type="term" value="F:transmembrane transporter activity"/>
    <property type="evidence" value="ECO:0007669"/>
    <property type="project" value="TreeGrafter"/>
</dbReference>
<dbReference type="PANTHER" id="PTHR30572:SF18">
    <property type="entry name" value="ABC-TYPE MACROLIDE FAMILY EXPORT SYSTEM PERMEASE COMPONENT 2"/>
    <property type="match status" value="1"/>
</dbReference>
<protein>
    <submittedName>
        <fullName evidence="9">ABC transporter permease</fullName>
    </submittedName>
</protein>
<name>A0A327NIU8_9BACT</name>
<feature type="domain" description="ABC3 transporter permease C-terminal" evidence="7">
    <location>
        <begin position="287"/>
        <end position="402"/>
    </location>
</feature>
<feature type="domain" description="MacB-like periplasmic core" evidence="8">
    <location>
        <begin position="436"/>
        <end position="637"/>
    </location>
</feature>
<dbReference type="OrthoDB" id="5933722at2"/>
<keyword evidence="2" id="KW-1003">Cell membrane</keyword>
<feature type="transmembrane region" description="Helical" evidence="6">
    <location>
        <begin position="708"/>
        <end position="736"/>
    </location>
</feature>
<reference evidence="9 10" key="1">
    <citation type="submission" date="2018-06" db="EMBL/GenBank/DDBJ databases">
        <title>Spirosoma sp. HMF3257 Genome sequencing and assembly.</title>
        <authorList>
            <person name="Kang H."/>
            <person name="Cha I."/>
            <person name="Kim H."/>
            <person name="Kang J."/>
            <person name="Joh K."/>
        </authorList>
    </citation>
    <scope>NUCLEOTIDE SEQUENCE [LARGE SCALE GENOMIC DNA]</scope>
    <source>
        <strain evidence="9 10">HMF3257</strain>
    </source>
</reference>
<dbReference type="Pfam" id="PF12704">
    <property type="entry name" value="MacB_PCD"/>
    <property type="match status" value="2"/>
</dbReference>
<feature type="transmembrane region" description="Helical" evidence="6">
    <location>
        <begin position="675"/>
        <end position="696"/>
    </location>
</feature>